<protein>
    <recommendedName>
        <fullName evidence="3">SGNH hydrolase-type esterase domain-containing protein</fullName>
    </recommendedName>
</protein>
<comment type="caution">
    <text evidence="1">The sequence shown here is derived from an EMBL/GenBank/DDBJ whole genome shotgun (WGS) entry which is preliminary data.</text>
</comment>
<organism evidence="1 2">
    <name type="scientific">Microbacterium gilvum</name>
    <dbReference type="NCBI Taxonomy" id="1336204"/>
    <lineage>
        <taxon>Bacteria</taxon>
        <taxon>Bacillati</taxon>
        <taxon>Actinomycetota</taxon>
        <taxon>Actinomycetes</taxon>
        <taxon>Micrococcales</taxon>
        <taxon>Microbacteriaceae</taxon>
        <taxon>Microbacterium</taxon>
    </lineage>
</organism>
<gene>
    <name evidence="1" type="ORF">GCM10023351_01470</name>
</gene>
<reference evidence="2" key="1">
    <citation type="journal article" date="2019" name="Int. J. Syst. Evol. Microbiol.">
        <title>The Global Catalogue of Microorganisms (GCM) 10K type strain sequencing project: providing services to taxonomists for standard genome sequencing and annotation.</title>
        <authorList>
            <consortium name="The Broad Institute Genomics Platform"/>
            <consortium name="The Broad Institute Genome Sequencing Center for Infectious Disease"/>
            <person name="Wu L."/>
            <person name="Ma J."/>
        </authorList>
    </citation>
    <scope>NUCLEOTIDE SEQUENCE [LARGE SCALE GENOMIC DNA]</scope>
    <source>
        <strain evidence="2">JCM 18537</strain>
    </source>
</reference>
<proteinExistence type="predicted"/>
<dbReference type="EMBL" id="BAABKO010000001">
    <property type="protein sequence ID" value="GAA4762727.1"/>
    <property type="molecule type" value="Genomic_DNA"/>
</dbReference>
<accession>A0ABP8ZQS1</accession>
<dbReference type="Gene3D" id="3.40.50.1110">
    <property type="entry name" value="SGNH hydrolase"/>
    <property type="match status" value="1"/>
</dbReference>
<evidence type="ECO:0008006" key="3">
    <source>
        <dbReference type="Google" id="ProtNLM"/>
    </source>
</evidence>
<keyword evidence="2" id="KW-1185">Reference proteome</keyword>
<evidence type="ECO:0000313" key="1">
    <source>
        <dbReference type="EMBL" id="GAA4762727.1"/>
    </source>
</evidence>
<name>A0ABP8ZQS1_9MICO</name>
<dbReference type="RefSeq" id="WP_345434914.1">
    <property type="nucleotide sequence ID" value="NZ_BAABKO010000001.1"/>
</dbReference>
<dbReference type="InterPro" id="IPR036514">
    <property type="entry name" value="SGNH_hydro_sf"/>
</dbReference>
<dbReference type="Proteomes" id="UP001501645">
    <property type="component" value="Unassembled WGS sequence"/>
</dbReference>
<sequence length="900" mass="92282">MADVPGVVRYGRIVGRFVRYLADSTDPGSAPDEIPLNGTATIRALVPVSKWPTANPKRTAIAEPYVCPVIDGELYPPGTEEGALPAERGLSVISSFQPEGEPDYFQWEAKFRFDGVTNPPATTTFDVPDGGEIDLADFIPAGGQASVVTVVSSEDRVAAEDASATAVAAATTATAAASTATTSADTATAARATTLSARAEAVTAAEDATGAAGAATTAAGTAVVDAARAEAAAALVDTAPLRRAIYPASHPSGLIDVATTTTYTERRAQLLPVRAERFRVRVRNRDFLRDLDGVGTLTGLQLWIGEHKVTAAESMSGEFAATPVQVFGGVSLAGDAEYVSPWIDPADFEIRGGVPFLTSMRFTAPAGAKLAMGVGAHWTAVDAPAAAVSQLGAVGVFESPGSYLDVAIEYEARTAQPTVLVLSNSQAEGANGGGVPMRGELSSWPHKLMMATGALVSSLAVSGAWLAHFVDDSPKLAALGSDYEPDIVVLASLPSSDLNDDVPLADVKAHFAELVGDLRARWPRVRIVATTTLPRGDQGGVSEAVRRDWDAFLAKLPYGLEQVADPAAVLRAPERSRRGLVPAVPSPHADRVPNFALGATGTGGTFAAGTYFWTVTALNANGQTAPALEVSKALTAGQTQELHWDPVVGEPAPILYRVYRGTSSLAWDTWVGDVAPGTTSIVDTGASAGAATVPSFYNLTPDTAVLAPEHWAGTDWLHFDERGHTAVAAAIAPLLATSPYGTALVAARELLVSTEAAADAASGSQTAAAGSATAAAGSASAAGDAKTLAEAAAASAVTPVSSGNVGGASAITAAHFPSFRRLTVTAAVTFSLDTAGLPANRAVVAEVLLSMGATVYAVTWPAGIVWQDGVAPAALAANQRMLVQLVWTGAEVLGVYGGRF</sequence>
<evidence type="ECO:0000313" key="2">
    <source>
        <dbReference type="Proteomes" id="UP001501645"/>
    </source>
</evidence>
<dbReference type="SUPFAM" id="SSF52266">
    <property type="entry name" value="SGNH hydrolase"/>
    <property type="match status" value="1"/>
</dbReference>
<dbReference type="CDD" id="cd00229">
    <property type="entry name" value="SGNH_hydrolase"/>
    <property type="match status" value="1"/>
</dbReference>